<proteinExistence type="predicted"/>
<protein>
    <submittedName>
        <fullName evidence="1">Uncharacterized protein</fullName>
    </submittedName>
</protein>
<dbReference type="Proteomes" id="UP000295136">
    <property type="component" value="Unassembled WGS sequence"/>
</dbReference>
<comment type="caution">
    <text evidence="1">The sequence shown here is derived from an EMBL/GenBank/DDBJ whole genome shotgun (WGS) entry which is preliminary data.</text>
</comment>
<keyword evidence="2" id="KW-1185">Reference proteome</keyword>
<gene>
    <name evidence="1" type="ORF">E1295_24475</name>
</gene>
<evidence type="ECO:0000313" key="1">
    <source>
        <dbReference type="EMBL" id="TDE45155.1"/>
    </source>
</evidence>
<sequence length="60" mass="6496">MFLPKGSGKAKGFWVSTATGWREALIELISPIQAASSNSRSVTTGDDLYTPEVALPRSLW</sequence>
<dbReference type="RefSeq" id="WP_132633026.1">
    <property type="nucleotide sequence ID" value="NZ_SMLD01000068.1"/>
</dbReference>
<name>A0A4V2Z9P3_9ACTN</name>
<reference evidence="1 2" key="1">
    <citation type="submission" date="2019-03" db="EMBL/GenBank/DDBJ databases">
        <title>Draft genome sequences of novel Actinobacteria.</title>
        <authorList>
            <person name="Sahin N."/>
            <person name="Ay H."/>
            <person name="Saygin H."/>
        </authorList>
    </citation>
    <scope>NUCLEOTIDE SEQUENCE [LARGE SCALE GENOMIC DNA]</scope>
    <source>
        <strain evidence="1 2">6K102</strain>
    </source>
</reference>
<dbReference type="AlphaFoldDB" id="A0A4V2Z9P3"/>
<dbReference type="EMBL" id="SMLD01000068">
    <property type="protein sequence ID" value="TDE45155.1"/>
    <property type="molecule type" value="Genomic_DNA"/>
</dbReference>
<organism evidence="1 2">
    <name type="scientific">Nonomuraea mesophila</name>
    <dbReference type="NCBI Taxonomy" id="2530382"/>
    <lineage>
        <taxon>Bacteria</taxon>
        <taxon>Bacillati</taxon>
        <taxon>Actinomycetota</taxon>
        <taxon>Actinomycetes</taxon>
        <taxon>Streptosporangiales</taxon>
        <taxon>Streptosporangiaceae</taxon>
        <taxon>Nonomuraea</taxon>
    </lineage>
</organism>
<evidence type="ECO:0000313" key="2">
    <source>
        <dbReference type="Proteomes" id="UP000295136"/>
    </source>
</evidence>
<accession>A0A4V2Z9P3</accession>